<comment type="caution">
    <text evidence="2">The sequence shown here is derived from an EMBL/GenBank/DDBJ whole genome shotgun (WGS) entry which is preliminary data.</text>
</comment>
<accession>A0A7J6KPK9</accession>
<reference evidence="2 3" key="1">
    <citation type="submission" date="2020-04" db="EMBL/GenBank/DDBJ databases">
        <title>Perkinsus olseni comparative genomics.</title>
        <authorList>
            <person name="Bogema D.R."/>
        </authorList>
    </citation>
    <scope>NUCLEOTIDE SEQUENCE [LARGE SCALE GENOMIC DNA]</scope>
    <source>
        <strain evidence="2">ATCC PRA-31</strain>
    </source>
</reference>
<proteinExistence type="predicted"/>
<keyword evidence="1" id="KW-0472">Membrane</keyword>
<organism evidence="2 3">
    <name type="scientific">Perkinsus olseni</name>
    <name type="common">Perkinsus atlanticus</name>
    <dbReference type="NCBI Taxonomy" id="32597"/>
    <lineage>
        <taxon>Eukaryota</taxon>
        <taxon>Sar</taxon>
        <taxon>Alveolata</taxon>
        <taxon>Perkinsozoa</taxon>
        <taxon>Perkinsea</taxon>
        <taxon>Perkinsida</taxon>
        <taxon>Perkinsidae</taxon>
        <taxon>Perkinsus</taxon>
    </lineage>
</organism>
<feature type="transmembrane region" description="Helical" evidence="1">
    <location>
        <begin position="12"/>
        <end position="34"/>
    </location>
</feature>
<evidence type="ECO:0000313" key="2">
    <source>
        <dbReference type="EMBL" id="KAF4649263.1"/>
    </source>
</evidence>
<keyword evidence="1" id="KW-0812">Transmembrane</keyword>
<gene>
    <name evidence="2" type="ORF">FOL46_001971</name>
</gene>
<dbReference type="AlphaFoldDB" id="A0A7J6KPK9"/>
<dbReference type="Proteomes" id="UP000572268">
    <property type="component" value="Unassembled WGS sequence"/>
</dbReference>
<evidence type="ECO:0000256" key="1">
    <source>
        <dbReference type="SAM" id="Phobius"/>
    </source>
</evidence>
<feature type="non-terminal residue" evidence="2">
    <location>
        <position position="51"/>
    </location>
</feature>
<name>A0A7J6KPK9_PEROL</name>
<protein>
    <submittedName>
        <fullName evidence="2">Uncharacterized protein</fullName>
    </submittedName>
</protein>
<sequence>LLKTPRTVTLMLLLRLLLGRLLRLLLVLLMPVMLRLQPRRWIPLVITAPLL</sequence>
<evidence type="ECO:0000313" key="3">
    <source>
        <dbReference type="Proteomes" id="UP000572268"/>
    </source>
</evidence>
<dbReference type="EMBL" id="JABANN010001594">
    <property type="protein sequence ID" value="KAF4649263.1"/>
    <property type="molecule type" value="Genomic_DNA"/>
</dbReference>
<keyword evidence="1" id="KW-1133">Transmembrane helix</keyword>
<feature type="non-terminal residue" evidence="2">
    <location>
        <position position="1"/>
    </location>
</feature>